<organism evidence="11 12">
    <name type="scientific">Exercitatus varius</name>
    <dbReference type="NCBI Taxonomy" id="67857"/>
    <lineage>
        <taxon>Bacteria</taxon>
        <taxon>Pseudomonadati</taxon>
        <taxon>Pseudomonadota</taxon>
        <taxon>Gammaproteobacteria</taxon>
        <taxon>Pasteurellales</taxon>
        <taxon>Pasteurellaceae</taxon>
        <taxon>Exercitatus</taxon>
    </lineage>
</organism>
<dbReference type="PROSITE" id="PS00903">
    <property type="entry name" value="CYT_DCMP_DEAMINASES_1"/>
    <property type="match status" value="1"/>
</dbReference>
<keyword evidence="5 6" id="KW-0862">Zinc</keyword>
<evidence type="ECO:0000259" key="10">
    <source>
        <dbReference type="PROSITE" id="PS51747"/>
    </source>
</evidence>
<dbReference type="PROSITE" id="PS51747">
    <property type="entry name" value="CYT_DCMP_DEAMINASES_2"/>
    <property type="match status" value="2"/>
</dbReference>
<dbReference type="InterPro" id="IPR016192">
    <property type="entry name" value="APOBEC/CMP_deaminase_Zn-bd"/>
</dbReference>
<reference evidence="11" key="1">
    <citation type="submission" date="2023-03" db="EMBL/GenBank/DDBJ databases">
        <title>Classification of Bisgaard taxon 6 and taxon 10 as Exercitatus varius gen. nov., spec. nov.</title>
        <authorList>
            <person name="Christensen H."/>
        </authorList>
    </citation>
    <scope>NUCLEOTIDE SEQUENCE</scope>
    <source>
        <strain evidence="11">86116</strain>
    </source>
</reference>
<evidence type="ECO:0000313" key="12">
    <source>
        <dbReference type="Proteomes" id="UP001214976"/>
    </source>
</evidence>
<dbReference type="GO" id="GO:0055086">
    <property type="term" value="P:nucleobase-containing small molecule metabolic process"/>
    <property type="evidence" value="ECO:0007669"/>
    <property type="project" value="UniProtKB-ARBA"/>
</dbReference>
<evidence type="ECO:0000256" key="1">
    <source>
        <dbReference type="ARBA" id="ARBA00006576"/>
    </source>
</evidence>
<dbReference type="HAMAP" id="MF_01558">
    <property type="entry name" value="Cyt_deam"/>
    <property type="match status" value="1"/>
</dbReference>
<dbReference type="InterPro" id="IPR050202">
    <property type="entry name" value="Cyt/Deoxycyt_deaminase"/>
</dbReference>
<feature type="binding site" evidence="6 8">
    <location>
        <begin position="93"/>
        <end position="95"/>
    </location>
    <ligand>
        <name>substrate</name>
    </ligand>
</feature>
<dbReference type="GO" id="GO:0005829">
    <property type="term" value="C:cytosol"/>
    <property type="evidence" value="ECO:0007669"/>
    <property type="project" value="TreeGrafter"/>
</dbReference>
<feature type="domain" description="CMP/dCMP-type deaminase" evidence="10">
    <location>
        <begin position="52"/>
        <end position="172"/>
    </location>
</feature>
<sequence>MNDCIDKRLEKLISESQDEVLDRIARRILEQGGEARLSQDWVRRCGDDFNLTPVELALRCLPVAACYALAPVSHFNVGAVSIGQSGAFYFGANQEFSGDAIQQTVHAEQSAVSHAWLAGEPALTDMVVNYTPCGHCRQFMNELNSADRLQIHLPHSRNNSLHSYLPDAFGPKDLNISRVLFDPQPHSFGFTHADPLVQAAADAARQAYAPYSRALSGVALQVGKQIITGRYAENAAFNPSFLPLQCALNYRRLSGLSDLSVSRIVMAERQGGLSHRSITEQLAHRYLGLEIEYFAL</sequence>
<dbReference type="Pfam" id="PF00383">
    <property type="entry name" value="dCMP_cyt_deam_1"/>
    <property type="match status" value="1"/>
</dbReference>
<comment type="subunit">
    <text evidence="2 6">Homodimer.</text>
</comment>
<dbReference type="NCBIfam" id="NF006537">
    <property type="entry name" value="PRK09027.1"/>
    <property type="match status" value="1"/>
</dbReference>
<evidence type="ECO:0000256" key="3">
    <source>
        <dbReference type="ARBA" id="ARBA00022723"/>
    </source>
</evidence>
<name>A0AAW6QFK7_9PAST</name>
<evidence type="ECO:0000313" key="11">
    <source>
        <dbReference type="EMBL" id="MDG2950970.1"/>
    </source>
</evidence>
<evidence type="ECO:0000256" key="8">
    <source>
        <dbReference type="PIRSR" id="PIRSR006334-2"/>
    </source>
</evidence>
<dbReference type="InterPro" id="IPR013171">
    <property type="entry name" value="Cyd/dCyd_deaminase_Zn-bd"/>
</dbReference>
<keyword evidence="4 6" id="KW-0378">Hydrolase</keyword>
<comment type="function">
    <text evidence="6">This enzyme scavenges exogenous and endogenous cytidine and 2'-deoxycytidine for UMP synthesis.</text>
</comment>
<evidence type="ECO:0000256" key="5">
    <source>
        <dbReference type="ARBA" id="ARBA00022833"/>
    </source>
</evidence>
<feature type="binding site" evidence="6 9">
    <location>
        <position position="136"/>
    </location>
    <ligand>
        <name>Zn(2+)</name>
        <dbReference type="ChEBI" id="CHEBI:29105"/>
        <note>catalytic</note>
    </ligand>
</feature>
<evidence type="ECO:0000256" key="2">
    <source>
        <dbReference type="ARBA" id="ARBA00011738"/>
    </source>
</evidence>
<dbReference type="InterPro" id="IPR002125">
    <property type="entry name" value="CMP_dCMP_dom"/>
</dbReference>
<dbReference type="PANTHER" id="PTHR11644:SF2">
    <property type="entry name" value="CYTIDINE DEAMINASE"/>
    <property type="match status" value="1"/>
</dbReference>
<proteinExistence type="inferred from homology"/>
<comment type="catalytic activity">
    <reaction evidence="6">
        <text>2'-deoxycytidine + H2O + H(+) = 2'-deoxyuridine + NH4(+)</text>
        <dbReference type="Rhea" id="RHEA:13433"/>
        <dbReference type="ChEBI" id="CHEBI:15377"/>
        <dbReference type="ChEBI" id="CHEBI:15378"/>
        <dbReference type="ChEBI" id="CHEBI:15698"/>
        <dbReference type="ChEBI" id="CHEBI:16450"/>
        <dbReference type="ChEBI" id="CHEBI:28938"/>
        <dbReference type="EC" id="3.5.4.5"/>
    </reaction>
</comment>
<dbReference type="EMBL" id="JARQTW010000021">
    <property type="protein sequence ID" value="MDG2950970.1"/>
    <property type="molecule type" value="Genomic_DNA"/>
</dbReference>
<dbReference type="Proteomes" id="UP001214976">
    <property type="component" value="Unassembled WGS sequence"/>
</dbReference>
<dbReference type="CDD" id="cd01283">
    <property type="entry name" value="cytidine_deaminase"/>
    <property type="match status" value="1"/>
</dbReference>
<evidence type="ECO:0000256" key="6">
    <source>
        <dbReference type="HAMAP-Rule" id="MF_01558"/>
    </source>
</evidence>
<dbReference type="EC" id="3.5.4.5" evidence="6"/>
<accession>A0AAW6QFK7</accession>
<evidence type="ECO:0000256" key="4">
    <source>
        <dbReference type="ARBA" id="ARBA00022801"/>
    </source>
</evidence>
<dbReference type="Gene3D" id="3.40.140.10">
    <property type="entry name" value="Cytidine Deaminase, domain 2"/>
    <property type="match status" value="2"/>
</dbReference>
<keyword evidence="3 6" id="KW-0479">Metal-binding</keyword>
<feature type="active site" description="Proton donor" evidence="6 7">
    <location>
        <position position="108"/>
    </location>
</feature>
<comment type="similarity">
    <text evidence="1 6">Belongs to the cytidine and deoxycytidylate deaminase family.</text>
</comment>
<comment type="caution">
    <text evidence="11">The sequence shown here is derived from an EMBL/GenBank/DDBJ whole genome shotgun (WGS) entry which is preliminary data.</text>
</comment>
<dbReference type="PIRSF" id="PIRSF006334">
    <property type="entry name" value="Cdd_plus_pseudo"/>
    <property type="match status" value="1"/>
</dbReference>
<dbReference type="GO" id="GO:0042802">
    <property type="term" value="F:identical protein binding"/>
    <property type="evidence" value="ECO:0007669"/>
    <property type="project" value="UniProtKB-ARBA"/>
</dbReference>
<evidence type="ECO:0000256" key="7">
    <source>
        <dbReference type="PIRSR" id="PIRSR006334-1"/>
    </source>
</evidence>
<feature type="domain" description="CMP/dCMP-type deaminase" evidence="10">
    <location>
        <begin position="191"/>
        <end position="296"/>
    </location>
</feature>
<gene>
    <name evidence="6 11" type="primary">cdd</name>
    <name evidence="11" type="ORF">P7M15_10690</name>
</gene>
<dbReference type="InterPro" id="IPR016193">
    <property type="entry name" value="Cytidine_deaminase-like"/>
</dbReference>
<dbReference type="AlphaFoldDB" id="A0AAW6QFK7"/>
<dbReference type="GO" id="GO:0008270">
    <property type="term" value="F:zinc ion binding"/>
    <property type="evidence" value="ECO:0007669"/>
    <property type="project" value="UniProtKB-UniRule"/>
</dbReference>
<dbReference type="RefSeq" id="WP_317477841.1">
    <property type="nucleotide sequence ID" value="NZ_JARQTW010000021.1"/>
</dbReference>
<dbReference type="InterPro" id="IPR020797">
    <property type="entry name" value="Cytidine_deaminase_bacteria"/>
</dbReference>
<dbReference type="GO" id="GO:0004126">
    <property type="term" value="F:cytidine deaminase activity"/>
    <property type="evidence" value="ECO:0007669"/>
    <property type="project" value="UniProtKB-UniRule"/>
</dbReference>
<protein>
    <recommendedName>
        <fullName evidence="6">Cytidine deaminase</fullName>
        <ecNumber evidence="6">3.5.4.5</ecNumber>
    </recommendedName>
    <alternativeName>
        <fullName evidence="6">Cytidine aminohydrolase</fullName>
        <shortName evidence="6">CDA</shortName>
    </alternativeName>
</protein>
<dbReference type="SUPFAM" id="SSF53927">
    <property type="entry name" value="Cytidine deaminase-like"/>
    <property type="match status" value="2"/>
</dbReference>
<feature type="binding site" evidence="6 9">
    <location>
        <position position="133"/>
    </location>
    <ligand>
        <name>Zn(2+)</name>
        <dbReference type="ChEBI" id="CHEBI:29105"/>
        <note>catalytic</note>
    </ligand>
</feature>
<comment type="catalytic activity">
    <reaction evidence="6">
        <text>cytidine + H2O + H(+) = uridine + NH4(+)</text>
        <dbReference type="Rhea" id="RHEA:16069"/>
        <dbReference type="ChEBI" id="CHEBI:15377"/>
        <dbReference type="ChEBI" id="CHEBI:15378"/>
        <dbReference type="ChEBI" id="CHEBI:16704"/>
        <dbReference type="ChEBI" id="CHEBI:17562"/>
        <dbReference type="ChEBI" id="CHEBI:28938"/>
        <dbReference type="EC" id="3.5.4.5"/>
    </reaction>
</comment>
<dbReference type="FunFam" id="3.40.140.10:FF:000007">
    <property type="entry name" value="Cytidine deaminase"/>
    <property type="match status" value="1"/>
</dbReference>
<dbReference type="Pfam" id="PF08211">
    <property type="entry name" value="dCMP_cyt_deam_2"/>
    <property type="match status" value="1"/>
</dbReference>
<feature type="binding site" evidence="6 9">
    <location>
        <position position="106"/>
    </location>
    <ligand>
        <name>Zn(2+)</name>
        <dbReference type="ChEBI" id="CHEBI:29105"/>
        <note>catalytic</note>
    </ligand>
</feature>
<comment type="cofactor">
    <cofactor evidence="6 9">
        <name>Zn(2+)</name>
        <dbReference type="ChEBI" id="CHEBI:29105"/>
    </cofactor>
    <text evidence="6 9">Binds 1 zinc ion.</text>
</comment>
<dbReference type="PANTHER" id="PTHR11644">
    <property type="entry name" value="CYTIDINE DEAMINASE"/>
    <property type="match status" value="1"/>
</dbReference>
<evidence type="ECO:0000256" key="9">
    <source>
        <dbReference type="PIRSR" id="PIRSR006334-3"/>
    </source>
</evidence>
<dbReference type="GO" id="GO:0072527">
    <property type="term" value="P:pyrimidine-containing compound metabolic process"/>
    <property type="evidence" value="ECO:0007669"/>
    <property type="project" value="UniProtKB-ARBA"/>
</dbReference>